<accession>A0A2S8BHX8</accession>
<evidence type="ECO:0000256" key="1">
    <source>
        <dbReference type="SAM" id="MobiDB-lite"/>
    </source>
</evidence>
<feature type="region of interest" description="Disordered" evidence="1">
    <location>
        <begin position="24"/>
        <end position="53"/>
    </location>
</feature>
<dbReference type="Proteomes" id="UP000238296">
    <property type="component" value="Unassembled WGS sequence"/>
</dbReference>
<gene>
    <name evidence="2" type="ORF">C1Y40_03562</name>
</gene>
<organism evidence="2 3">
    <name type="scientific">Mycobacterium talmoniae</name>
    <dbReference type="NCBI Taxonomy" id="1858794"/>
    <lineage>
        <taxon>Bacteria</taxon>
        <taxon>Bacillati</taxon>
        <taxon>Actinomycetota</taxon>
        <taxon>Actinomycetes</taxon>
        <taxon>Mycobacteriales</taxon>
        <taxon>Mycobacteriaceae</taxon>
        <taxon>Mycobacterium</taxon>
    </lineage>
</organism>
<feature type="compositionally biased region" description="Low complexity" evidence="1">
    <location>
        <begin position="28"/>
        <end position="37"/>
    </location>
</feature>
<sequence>MAICSISSRPKDWMHQAMPERSIMCPISSSSGTNTDSSSRDSDAYLDSLTRQK</sequence>
<reference evidence="2 3" key="1">
    <citation type="journal article" date="2017" name="Int. J. Syst. Evol. Microbiol.">
        <title>Mycobacterium talmoniae sp. nov., a slowly growing mycobacterium isolated from human respiratory samples.</title>
        <authorList>
            <person name="Davidson R.M."/>
            <person name="DeGroote M.A."/>
            <person name="Marola J.L."/>
            <person name="Buss S."/>
            <person name="Jones V."/>
            <person name="McNeil M.R."/>
            <person name="Freifeld A.G."/>
            <person name="Elaine Epperson L."/>
            <person name="Hasan N.A."/>
            <person name="Jackson M."/>
            <person name="Iwen P.C."/>
            <person name="Salfinger M."/>
            <person name="Strong M."/>
        </authorList>
    </citation>
    <scope>NUCLEOTIDE SEQUENCE [LARGE SCALE GENOMIC DNA]</scope>
    <source>
        <strain evidence="2 3">ATCC BAA-2683</strain>
    </source>
</reference>
<name>A0A2S8BHX8_9MYCO</name>
<dbReference type="EMBL" id="PPEA01000521">
    <property type="protein sequence ID" value="PQM46264.1"/>
    <property type="molecule type" value="Genomic_DNA"/>
</dbReference>
<protein>
    <submittedName>
        <fullName evidence="2">Uncharacterized protein</fullName>
    </submittedName>
</protein>
<proteinExistence type="predicted"/>
<evidence type="ECO:0000313" key="3">
    <source>
        <dbReference type="Proteomes" id="UP000238296"/>
    </source>
</evidence>
<evidence type="ECO:0000313" key="2">
    <source>
        <dbReference type="EMBL" id="PQM46264.1"/>
    </source>
</evidence>
<comment type="caution">
    <text evidence="2">The sequence shown here is derived from an EMBL/GenBank/DDBJ whole genome shotgun (WGS) entry which is preliminary data.</text>
</comment>
<dbReference type="AlphaFoldDB" id="A0A2S8BHX8"/>